<name>A0A9N9TVN0_PHYSR</name>
<dbReference type="InterPro" id="IPR000331">
    <property type="entry name" value="Rap/Ran_GAP_dom"/>
</dbReference>
<evidence type="ECO:0000256" key="1">
    <source>
        <dbReference type="ARBA" id="ARBA00022468"/>
    </source>
</evidence>
<feature type="domain" description="CNH" evidence="3">
    <location>
        <begin position="541"/>
        <end position="827"/>
    </location>
</feature>
<organism evidence="5 6">
    <name type="scientific">Phyllotreta striolata</name>
    <name type="common">Striped flea beetle</name>
    <name type="synonym">Crioceris striolata</name>
    <dbReference type="NCBI Taxonomy" id="444603"/>
    <lineage>
        <taxon>Eukaryota</taxon>
        <taxon>Metazoa</taxon>
        <taxon>Ecdysozoa</taxon>
        <taxon>Arthropoda</taxon>
        <taxon>Hexapoda</taxon>
        <taxon>Insecta</taxon>
        <taxon>Pterygota</taxon>
        <taxon>Neoptera</taxon>
        <taxon>Endopterygota</taxon>
        <taxon>Coleoptera</taxon>
        <taxon>Polyphaga</taxon>
        <taxon>Cucujiformia</taxon>
        <taxon>Chrysomeloidea</taxon>
        <taxon>Chrysomelidae</taxon>
        <taxon>Galerucinae</taxon>
        <taxon>Alticini</taxon>
        <taxon>Phyllotreta</taxon>
    </lineage>
</organism>
<evidence type="ECO:0000259" key="4">
    <source>
        <dbReference type="Pfam" id="PF02145"/>
    </source>
</evidence>
<feature type="domain" description="Rap-GAP" evidence="4">
    <location>
        <begin position="252"/>
        <end position="434"/>
    </location>
</feature>
<dbReference type="Pfam" id="PF00780">
    <property type="entry name" value="CNH"/>
    <property type="match status" value="1"/>
</dbReference>
<dbReference type="InterPro" id="IPR050989">
    <property type="entry name" value="Rap1_Ran_GAP"/>
</dbReference>
<dbReference type="GO" id="GO:0005096">
    <property type="term" value="F:GTPase activator activity"/>
    <property type="evidence" value="ECO:0007669"/>
    <property type="project" value="UniProtKB-KW"/>
</dbReference>
<dbReference type="Gene3D" id="3.40.50.11210">
    <property type="entry name" value="Rap/Ran-GAP"/>
    <property type="match status" value="1"/>
</dbReference>
<dbReference type="OrthoDB" id="2499658at2759"/>
<evidence type="ECO:0000313" key="6">
    <source>
        <dbReference type="Proteomes" id="UP001153712"/>
    </source>
</evidence>
<dbReference type="InterPro" id="IPR001180">
    <property type="entry name" value="CNH_dom"/>
</dbReference>
<protein>
    <recommendedName>
        <fullName evidence="7">GTPase-activating Rap/Ran-GAP domain-like protein 3</fullName>
    </recommendedName>
</protein>
<dbReference type="InterPro" id="IPR035974">
    <property type="entry name" value="Rap/Ran-GAP_sf"/>
</dbReference>
<keyword evidence="1" id="KW-0343">GTPase activation</keyword>
<dbReference type="Pfam" id="PF02145">
    <property type="entry name" value="Rap_GAP"/>
    <property type="match status" value="1"/>
</dbReference>
<dbReference type="PANTHER" id="PTHR15711">
    <property type="entry name" value="RAP GTPASE-ACTIVATING PROTEIN"/>
    <property type="match status" value="1"/>
</dbReference>
<evidence type="ECO:0008006" key="7">
    <source>
        <dbReference type="Google" id="ProtNLM"/>
    </source>
</evidence>
<sequence length="936" mass="106620">MLCLDMRLMQRLRGERTVEDEAAKDRDRSKSVCVTSFRSKPPRDVSAFKLFHRRASSAISTASDLISRRGVFSRRYYGSVEQLQQPEVDGQEHCRRFRIENGDSPGEKDEMFGSPSTPVLENPEYQTRWYFKYFLGKLHQNYVGLDNDKSPFFLSIVLNEDSNTCVPLCRAILFKKTGTQKISLPVSQSKVLTVKQIMSNFPNMDRVEKGPKEIFSPDIQKDLLLLEEQEGSVNFKFGVVYMKQGQTSDDDILSNEYGSYRFEQFLSLLGDKIKLRGWDKYRGGLDIKGDMTGKFSVYTIYEGHEIMFHVSTLLPYSRDNRQQVERKRHIGNDIVNIVFIDAETDSEAAHAQFNPTCIKSQFTHIFAVVTMDNDNEYRLSVFSDECVPLFGPGLPCPPVFKDPYLFREFLLVKLINGEKATFETPTFSRKRQRTLDMLIKDLYSEHMIDGRMAMLNRRAFSDVLAETPRHSRLKEDSRQIEFVRIGQALKLEAIVRGDAPTSLASAGCSTGTVFKRSPWEAHCFYPVFPCQSIVCADSWGDNRLVIGSEEGVYIVVDGSYHRMIFDKSLQVRQLSVVEPHGIFLMRCGHSNKEGKVYVFRLSQIEDLTDAKSRVNVKDHRLERTRGTNLYALSRPGGSKLRMCVIIGKKLLMFQWKHSAAWTAWCPSSDTDTVDGFTFQWELNMNETPTMVTILDSGWSPSSPTHGDTLVCVGYKNHWDIVNGRTGLAQHLHTVDCAKANLVAALDLYEDQEIQLLLCYNHTCHFQKINEESSTSNFDFHWNSVPSDIVCAFPYVIAFTQNSMEIRLIVNGNLIHTMTMPKLQLIASKNDIFFATTAPEFFPNKTDRLFVEMKQQDVQKHSPPPSPNASPEVKPLRIYRIPIHTLSRNDHCINTCSPPTWKSTEAKLSVPDQPRVSRSATSSPVPPKGKLIQGAIK</sequence>
<dbReference type="FunFam" id="3.40.50.11210:FF:000001">
    <property type="entry name" value="Ral GTPase-activating protein subunit alpha-1 isoform 1"/>
    <property type="match status" value="1"/>
</dbReference>
<dbReference type="PANTHER" id="PTHR15711:SF62">
    <property type="entry name" value="GTPASE-ACTIVATING RAP_RAN-GAP DOMAIN-LIKE PROTEIN 3"/>
    <property type="match status" value="1"/>
</dbReference>
<proteinExistence type="predicted"/>
<feature type="region of interest" description="Disordered" evidence="2">
    <location>
        <begin position="901"/>
        <end position="936"/>
    </location>
</feature>
<dbReference type="EMBL" id="OU900099">
    <property type="protein sequence ID" value="CAG9862729.1"/>
    <property type="molecule type" value="Genomic_DNA"/>
</dbReference>
<dbReference type="Proteomes" id="UP001153712">
    <property type="component" value="Chromosome 6"/>
</dbReference>
<keyword evidence="6" id="KW-1185">Reference proteome</keyword>
<evidence type="ECO:0000256" key="2">
    <source>
        <dbReference type="SAM" id="MobiDB-lite"/>
    </source>
</evidence>
<evidence type="ECO:0000259" key="3">
    <source>
        <dbReference type="Pfam" id="PF00780"/>
    </source>
</evidence>
<accession>A0A9N9TVN0</accession>
<dbReference type="SUPFAM" id="SSF111347">
    <property type="entry name" value="Rap/Ran-GAP"/>
    <property type="match status" value="1"/>
</dbReference>
<reference evidence="5" key="1">
    <citation type="submission" date="2022-01" db="EMBL/GenBank/DDBJ databases">
        <authorList>
            <person name="King R."/>
        </authorList>
    </citation>
    <scope>NUCLEOTIDE SEQUENCE</scope>
</reference>
<evidence type="ECO:0000313" key="5">
    <source>
        <dbReference type="EMBL" id="CAG9862729.1"/>
    </source>
</evidence>
<dbReference type="AlphaFoldDB" id="A0A9N9TVN0"/>
<gene>
    <name evidence="5" type="ORF">PHYEVI_LOCUS9035</name>
</gene>
<dbReference type="GO" id="GO:0051056">
    <property type="term" value="P:regulation of small GTPase mediated signal transduction"/>
    <property type="evidence" value="ECO:0007669"/>
    <property type="project" value="InterPro"/>
</dbReference>